<organism evidence="3 4">
    <name type="scientific">Catenovulum agarivorans DS-2</name>
    <dbReference type="NCBI Taxonomy" id="1328313"/>
    <lineage>
        <taxon>Bacteria</taxon>
        <taxon>Pseudomonadati</taxon>
        <taxon>Pseudomonadota</taxon>
        <taxon>Gammaproteobacteria</taxon>
        <taxon>Alteromonadales</taxon>
        <taxon>Alteromonadaceae</taxon>
        <taxon>Catenovulum</taxon>
    </lineage>
</organism>
<dbReference type="EMBL" id="ARZY01000002">
    <property type="protein sequence ID" value="EWH11856.1"/>
    <property type="molecule type" value="Genomic_DNA"/>
</dbReference>
<keyword evidence="1" id="KW-0175">Coiled coil</keyword>
<feature type="coiled-coil region" evidence="1">
    <location>
        <begin position="39"/>
        <end position="66"/>
    </location>
</feature>
<sequence>MTALVGLLVAPIIIFLIFVAPIWLILSYRSKKQLNQGLTEAEQNQLIELSKKAERMADRIEVLENLLDIESPNWRQTNDSNK</sequence>
<feature type="transmembrane region" description="Helical" evidence="2">
    <location>
        <begin position="6"/>
        <end position="26"/>
    </location>
</feature>
<keyword evidence="4" id="KW-1185">Reference proteome</keyword>
<dbReference type="GO" id="GO:0006355">
    <property type="term" value="P:regulation of DNA-templated transcription"/>
    <property type="evidence" value="ECO:0007669"/>
    <property type="project" value="InterPro"/>
</dbReference>
<name>W7QJ07_9ALTE</name>
<dbReference type="OrthoDB" id="6198106at2"/>
<proteinExistence type="predicted"/>
<dbReference type="Proteomes" id="UP000019276">
    <property type="component" value="Unassembled WGS sequence"/>
</dbReference>
<dbReference type="eggNOG" id="ENOG5032YI2">
    <property type="taxonomic scope" value="Bacteria"/>
</dbReference>
<reference evidence="3 4" key="1">
    <citation type="journal article" date="2014" name="Genome Announc.">
        <title>Draft Genome Sequence of the Agar-Degrading Bacterium Catenovulum sp. Strain DS-2, Isolated from Intestines of Haliotis diversicolor.</title>
        <authorList>
            <person name="Shan D."/>
            <person name="Li X."/>
            <person name="Gu Z."/>
            <person name="Wei G."/>
            <person name="Gao Z."/>
            <person name="Shao Z."/>
        </authorList>
    </citation>
    <scope>NUCLEOTIDE SEQUENCE [LARGE SCALE GENOMIC DNA]</scope>
    <source>
        <strain evidence="3 4">DS-2</strain>
    </source>
</reference>
<dbReference type="NCBIfam" id="TIGR02976">
    <property type="entry name" value="phageshock_pspB"/>
    <property type="match status" value="1"/>
</dbReference>
<evidence type="ECO:0000256" key="1">
    <source>
        <dbReference type="SAM" id="Coils"/>
    </source>
</evidence>
<dbReference type="GO" id="GO:0009271">
    <property type="term" value="P:phage shock"/>
    <property type="evidence" value="ECO:0007669"/>
    <property type="project" value="InterPro"/>
</dbReference>
<evidence type="ECO:0000313" key="3">
    <source>
        <dbReference type="EMBL" id="EWH11856.1"/>
    </source>
</evidence>
<dbReference type="NCBIfam" id="NF006993">
    <property type="entry name" value="PRK09458.1"/>
    <property type="match status" value="1"/>
</dbReference>
<gene>
    <name evidence="3" type="primary">pspB</name>
    <name evidence="3" type="ORF">DS2_01683</name>
</gene>
<dbReference type="InterPro" id="IPR009554">
    <property type="entry name" value="Phageshock_PspB"/>
</dbReference>
<evidence type="ECO:0000313" key="4">
    <source>
        <dbReference type="Proteomes" id="UP000019276"/>
    </source>
</evidence>
<keyword evidence="2" id="KW-1133">Transmembrane helix</keyword>
<dbReference type="PATRIC" id="fig|1328313.3.peg.348"/>
<protein>
    <submittedName>
        <fullName evidence="3">Phage shock protein B</fullName>
    </submittedName>
</protein>
<dbReference type="STRING" id="1328313.DS2_01683"/>
<keyword evidence="2" id="KW-0812">Transmembrane</keyword>
<dbReference type="Pfam" id="PF06667">
    <property type="entry name" value="PspB"/>
    <property type="match status" value="1"/>
</dbReference>
<comment type="caution">
    <text evidence="3">The sequence shown here is derived from an EMBL/GenBank/DDBJ whole genome shotgun (WGS) entry which is preliminary data.</text>
</comment>
<dbReference type="AlphaFoldDB" id="W7QJ07"/>
<evidence type="ECO:0000256" key="2">
    <source>
        <dbReference type="SAM" id="Phobius"/>
    </source>
</evidence>
<accession>W7QJ07</accession>
<keyword evidence="2" id="KW-0472">Membrane</keyword>
<dbReference type="RefSeq" id="WP_035012894.1">
    <property type="nucleotide sequence ID" value="NZ_ARZY01000002.1"/>
</dbReference>